<feature type="transmembrane region" description="Helical" evidence="9">
    <location>
        <begin position="95"/>
        <end position="114"/>
    </location>
</feature>
<feature type="transmembrane region" description="Helical" evidence="9">
    <location>
        <begin position="201"/>
        <end position="223"/>
    </location>
</feature>
<dbReference type="InterPro" id="IPR043428">
    <property type="entry name" value="LivM-like"/>
</dbReference>
<dbReference type="Pfam" id="PF12399">
    <property type="entry name" value="BCA_ABC_TP_C"/>
    <property type="match status" value="1"/>
</dbReference>
<evidence type="ECO:0000256" key="3">
    <source>
        <dbReference type="ARBA" id="ARBA00022475"/>
    </source>
</evidence>
<feature type="transmembrane region" description="Helical" evidence="9">
    <location>
        <begin position="299"/>
        <end position="319"/>
    </location>
</feature>
<gene>
    <name evidence="11" type="ORF">GCM10023175_35720</name>
</gene>
<feature type="transmembrane region" description="Helical" evidence="9">
    <location>
        <begin position="33"/>
        <end position="50"/>
    </location>
</feature>
<feature type="transmembrane region" description="Helical" evidence="9">
    <location>
        <begin position="547"/>
        <end position="564"/>
    </location>
</feature>
<reference evidence="12" key="1">
    <citation type="journal article" date="2019" name="Int. J. Syst. Evol. Microbiol.">
        <title>The Global Catalogue of Microorganisms (GCM) 10K type strain sequencing project: providing services to taxonomists for standard genome sequencing and annotation.</title>
        <authorList>
            <consortium name="The Broad Institute Genomics Platform"/>
            <consortium name="The Broad Institute Genome Sequencing Center for Infectious Disease"/>
            <person name="Wu L."/>
            <person name="Ma J."/>
        </authorList>
    </citation>
    <scope>NUCLEOTIDE SEQUENCE [LARGE SCALE GENOMIC DNA]</scope>
    <source>
        <strain evidence="12">JCM 17906</strain>
    </source>
</reference>
<dbReference type="InterPro" id="IPR051120">
    <property type="entry name" value="ABC_AA/LPS_Transport"/>
</dbReference>
<feature type="domain" description="ABC transporter" evidence="10">
    <location>
        <begin position="653"/>
        <end position="896"/>
    </location>
</feature>
<feature type="transmembrane region" description="Helical" evidence="9">
    <location>
        <begin position="6"/>
        <end position="26"/>
    </location>
</feature>
<evidence type="ECO:0000256" key="7">
    <source>
        <dbReference type="ARBA" id="ARBA00022989"/>
    </source>
</evidence>
<dbReference type="InterPro" id="IPR001851">
    <property type="entry name" value="ABC_transp_permease"/>
</dbReference>
<feature type="transmembrane region" description="Helical" evidence="9">
    <location>
        <begin position="513"/>
        <end position="535"/>
    </location>
</feature>
<feature type="transmembrane region" description="Helical" evidence="9">
    <location>
        <begin position="325"/>
        <end position="345"/>
    </location>
</feature>
<dbReference type="InterPro" id="IPR027417">
    <property type="entry name" value="P-loop_NTPase"/>
</dbReference>
<dbReference type="InterPro" id="IPR032823">
    <property type="entry name" value="BCA_ABC_TP_C"/>
</dbReference>
<dbReference type="PANTHER" id="PTHR45772">
    <property type="entry name" value="CONSERVED COMPONENT OF ABC TRANSPORTER FOR NATURAL AMINO ACIDS-RELATED"/>
    <property type="match status" value="1"/>
</dbReference>
<name>A0ABP8RVU1_9PSEU</name>
<feature type="transmembrane region" description="Helical" evidence="9">
    <location>
        <begin position="352"/>
        <end position="371"/>
    </location>
</feature>
<dbReference type="CDD" id="cd06582">
    <property type="entry name" value="TM_PBP1_LivH_like"/>
    <property type="match status" value="1"/>
</dbReference>
<dbReference type="CDD" id="cd03219">
    <property type="entry name" value="ABC_Mj1267_LivG_branched"/>
    <property type="match status" value="1"/>
</dbReference>
<evidence type="ECO:0000256" key="5">
    <source>
        <dbReference type="ARBA" id="ARBA00022741"/>
    </source>
</evidence>
<comment type="subcellular location">
    <subcellularLocation>
        <location evidence="1">Cell membrane</location>
        <topology evidence="1">Multi-pass membrane protein</topology>
    </subcellularLocation>
</comment>
<evidence type="ECO:0000256" key="6">
    <source>
        <dbReference type="ARBA" id="ARBA00022840"/>
    </source>
</evidence>
<feature type="transmembrane region" description="Helical" evidence="9">
    <location>
        <begin position="256"/>
        <end position="278"/>
    </location>
</feature>
<evidence type="ECO:0000256" key="4">
    <source>
        <dbReference type="ARBA" id="ARBA00022692"/>
    </source>
</evidence>
<keyword evidence="12" id="KW-1185">Reference proteome</keyword>
<feature type="transmembrane region" description="Helical" evidence="9">
    <location>
        <begin position="377"/>
        <end position="398"/>
    </location>
</feature>
<feature type="transmembrane region" description="Helical" evidence="9">
    <location>
        <begin position="175"/>
        <end position="195"/>
    </location>
</feature>
<dbReference type="SMART" id="SM00382">
    <property type="entry name" value="AAA"/>
    <property type="match status" value="1"/>
</dbReference>
<evidence type="ECO:0000313" key="12">
    <source>
        <dbReference type="Proteomes" id="UP001501598"/>
    </source>
</evidence>
<evidence type="ECO:0000259" key="10">
    <source>
        <dbReference type="PROSITE" id="PS50893"/>
    </source>
</evidence>
<keyword evidence="2" id="KW-0813">Transport</keyword>
<dbReference type="InterPro" id="IPR003439">
    <property type="entry name" value="ABC_transporter-like_ATP-bd"/>
</dbReference>
<dbReference type="Pfam" id="PF00005">
    <property type="entry name" value="ABC_tran"/>
    <property type="match status" value="1"/>
</dbReference>
<dbReference type="Gene3D" id="3.40.50.300">
    <property type="entry name" value="P-loop containing nucleotide triphosphate hydrolases"/>
    <property type="match status" value="1"/>
</dbReference>
<feature type="transmembrane region" description="Helical" evidence="9">
    <location>
        <begin position="230"/>
        <end position="250"/>
    </location>
</feature>
<comment type="caution">
    <text evidence="11">The sequence shown here is derived from an EMBL/GenBank/DDBJ whole genome shotgun (WGS) entry which is preliminary data.</text>
</comment>
<keyword evidence="5" id="KW-0547">Nucleotide-binding</keyword>
<feature type="transmembrane region" description="Helical" evidence="9">
    <location>
        <begin position="443"/>
        <end position="471"/>
    </location>
</feature>
<keyword evidence="8 9" id="KW-0472">Membrane</keyword>
<dbReference type="InterPro" id="IPR003593">
    <property type="entry name" value="AAA+_ATPase"/>
</dbReference>
<dbReference type="CDD" id="cd06581">
    <property type="entry name" value="TM_PBP1_LivM_like"/>
    <property type="match status" value="1"/>
</dbReference>
<evidence type="ECO:0000256" key="9">
    <source>
        <dbReference type="SAM" id="Phobius"/>
    </source>
</evidence>
<feature type="transmembrane region" description="Helical" evidence="9">
    <location>
        <begin position="62"/>
        <end position="83"/>
    </location>
</feature>
<dbReference type="Pfam" id="PF02653">
    <property type="entry name" value="BPD_transp_2"/>
    <property type="match status" value="2"/>
</dbReference>
<evidence type="ECO:0000313" key="11">
    <source>
        <dbReference type="EMBL" id="GAA4548748.1"/>
    </source>
</evidence>
<dbReference type="EMBL" id="BAABGT010000040">
    <property type="protein sequence ID" value="GAA4548748.1"/>
    <property type="molecule type" value="Genomic_DNA"/>
</dbReference>
<keyword evidence="3" id="KW-1003">Cell membrane</keyword>
<dbReference type="SUPFAM" id="SSF52540">
    <property type="entry name" value="P-loop containing nucleoside triphosphate hydrolases"/>
    <property type="match status" value="1"/>
</dbReference>
<evidence type="ECO:0000256" key="2">
    <source>
        <dbReference type="ARBA" id="ARBA00022448"/>
    </source>
</evidence>
<keyword evidence="6" id="KW-0067">ATP-binding</keyword>
<keyword evidence="7 9" id="KW-1133">Transmembrane helix</keyword>
<proteinExistence type="predicted"/>
<accession>A0ABP8RVU1</accession>
<dbReference type="PROSITE" id="PS50893">
    <property type="entry name" value="ABC_TRANSPORTER_2"/>
    <property type="match status" value="1"/>
</dbReference>
<feature type="transmembrane region" description="Helical" evidence="9">
    <location>
        <begin position="142"/>
        <end position="163"/>
    </location>
</feature>
<dbReference type="Proteomes" id="UP001501598">
    <property type="component" value="Unassembled WGS sequence"/>
</dbReference>
<feature type="transmembrane region" description="Helical" evidence="9">
    <location>
        <begin position="405"/>
        <end position="423"/>
    </location>
</feature>
<sequence>MDAVTFLLLGVGAGALYVLVAAGLILIHRGSGLINFAHVAIGLCGAYTYWELRELRGVPTWLAVLAGIAVSAGLGAGVHLLVMRPLRNASPLTRLIATLAVMAGLQAAMQLRYADSIYVRVEPMLPTGAVSVLGVTVPGDRLLVFGITVLLIALLWAVYRWTALGRITAAVSENLRAAAALGLSPDVIASLNWALGSAMAALATILIAPISGLTPALATSLIIPALATAVVARFASFPIALATGTLLGIIQSEVTYFVPVPGLDAAIPFVVVAVVLLARSKPIAARGEPVFRFASVGTGGVRARYVLPVTLVALLLIWGVVPIDWVSAVGVQLPVALIVLSVVVVTGYTGQLSLAQFAFAGIGAFVAARLTVLGAPFGVALVLACASTIPLSIVVGLAGARARGVNLAIVTLGLAVTVEAMIFNNPVLTGGFDGLQVGTPTLFGIALGAIATPAVYASFTLLVFVGCAVVVGNLRRGRAGRRLLAVRSNERAAAALGISGLGAKVYAFSLGGVLAACGGVLLTFANPIVTFGDAFTPLRSIQMVQEAVVGGVGWLVGPLLGSTLDPGTVGSKIMEAVAGSPNPAWLTLVGAVILVVALLQAPDGLVPLNTHLLRAGWDRVTRLFGRSPSDRPLAARGVLGGDEGPSRVAPHTLHVTDLKVRFGGTIALDGPSLTVGPGEVVGLIGANGAGKTTLLDGVTGFVPLDRGSVLLDGLELHTLGPARRARAGLGRSFQSLELFDDLTVRENLLSASERRDPWAYLTTLLRPGVPALNAMTRAAVQEFDLGPDLDRRPGELSYARRRLVAIARTVAARPSVLLLDEPAAGIDAAEAHELGELIRRLADVWGMGVLLVEHDVELVMRVCDRILVLENGREIATGTPEQIRMDARVIESYLGGSTSPVEV</sequence>
<protein>
    <submittedName>
        <fullName evidence="11">Branched-chain amino acid ABC transporter permease/ATP-binding protein</fullName>
    </submittedName>
</protein>
<evidence type="ECO:0000256" key="8">
    <source>
        <dbReference type="ARBA" id="ARBA00023136"/>
    </source>
</evidence>
<evidence type="ECO:0000256" key="1">
    <source>
        <dbReference type="ARBA" id="ARBA00004651"/>
    </source>
</evidence>
<keyword evidence="4 9" id="KW-0812">Transmembrane</keyword>
<feature type="transmembrane region" description="Helical" evidence="9">
    <location>
        <begin position="584"/>
        <end position="601"/>
    </location>
</feature>
<organism evidence="11 12">
    <name type="scientific">Pseudonocardia xishanensis</name>
    <dbReference type="NCBI Taxonomy" id="630995"/>
    <lineage>
        <taxon>Bacteria</taxon>
        <taxon>Bacillati</taxon>
        <taxon>Actinomycetota</taxon>
        <taxon>Actinomycetes</taxon>
        <taxon>Pseudonocardiales</taxon>
        <taxon>Pseudonocardiaceae</taxon>
        <taxon>Pseudonocardia</taxon>
    </lineage>
</organism>